<sequence>MLGANRVMGDALLPMEPNISYTNYKKQMEEGLGKAEKEKEKLKDLRISKDVTLVKAGWETKKGHGERDPDEG</sequence>
<proteinExistence type="predicted"/>
<dbReference type="Proteomes" id="UP000324222">
    <property type="component" value="Unassembled WGS sequence"/>
</dbReference>
<evidence type="ECO:0000313" key="1">
    <source>
        <dbReference type="EMBL" id="MPC54444.1"/>
    </source>
</evidence>
<comment type="caution">
    <text evidence="1">The sequence shown here is derived from an EMBL/GenBank/DDBJ whole genome shotgun (WGS) entry which is preliminary data.</text>
</comment>
<accession>A0A5B7GD55</accession>
<reference evidence="1 2" key="1">
    <citation type="submission" date="2019-05" db="EMBL/GenBank/DDBJ databases">
        <title>Another draft genome of Portunus trituberculatus and its Hox gene families provides insights of decapod evolution.</title>
        <authorList>
            <person name="Jeong J.-H."/>
            <person name="Song I."/>
            <person name="Kim S."/>
            <person name="Choi T."/>
            <person name="Kim D."/>
            <person name="Ryu S."/>
            <person name="Kim W."/>
        </authorList>
    </citation>
    <scope>NUCLEOTIDE SEQUENCE [LARGE SCALE GENOMIC DNA]</scope>
    <source>
        <tissue evidence="1">Muscle</tissue>
    </source>
</reference>
<dbReference type="EMBL" id="VSRR010012359">
    <property type="protein sequence ID" value="MPC54444.1"/>
    <property type="molecule type" value="Genomic_DNA"/>
</dbReference>
<evidence type="ECO:0000313" key="2">
    <source>
        <dbReference type="Proteomes" id="UP000324222"/>
    </source>
</evidence>
<dbReference type="AlphaFoldDB" id="A0A5B7GD55"/>
<protein>
    <submittedName>
        <fullName evidence="1">Uncharacterized protein</fullName>
    </submittedName>
</protein>
<organism evidence="1 2">
    <name type="scientific">Portunus trituberculatus</name>
    <name type="common">Swimming crab</name>
    <name type="synonym">Neptunus trituberculatus</name>
    <dbReference type="NCBI Taxonomy" id="210409"/>
    <lineage>
        <taxon>Eukaryota</taxon>
        <taxon>Metazoa</taxon>
        <taxon>Ecdysozoa</taxon>
        <taxon>Arthropoda</taxon>
        <taxon>Crustacea</taxon>
        <taxon>Multicrustacea</taxon>
        <taxon>Malacostraca</taxon>
        <taxon>Eumalacostraca</taxon>
        <taxon>Eucarida</taxon>
        <taxon>Decapoda</taxon>
        <taxon>Pleocyemata</taxon>
        <taxon>Brachyura</taxon>
        <taxon>Eubrachyura</taxon>
        <taxon>Portunoidea</taxon>
        <taxon>Portunidae</taxon>
        <taxon>Portuninae</taxon>
        <taxon>Portunus</taxon>
    </lineage>
</organism>
<keyword evidence="2" id="KW-1185">Reference proteome</keyword>
<name>A0A5B7GD55_PORTR</name>
<gene>
    <name evidence="1" type="ORF">E2C01_048360</name>
</gene>